<organism evidence="2 3">
    <name type="scientific">Phyllosticta citrichinensis</name>
    <dbReference type="NCBI Taxonomy" id="1130410"/>
    <lineage>
        <taxon>Eukaryota</taxon>
        <taxon>Fungi</taxon>
        <taxon>Dikarya</taxon>
        <taxon>Ascomycota</taxon>
        <taxon>Pezizomycotina</taxon>
        <taxon>Dothideomycetes</taxon>
        <taxon>Dothideomycetes incertae sedis</taxon>
        <taxon>Botryosphaeriales</taxon>
        <taxon>Phyllostictaceae</taxon>
        <taxon>Phyllosticta</taxon>
    </lineage>
</organism>
<gene>
    <name evidence="2" type="ORF">IWX90DRAFT_19749</name>
</gene>
<evidence type="ECO:0000256" key="1">
    <source>
        <dbReference type="SAM" id="MobiDB-lite"/>
    </source>
</evidence>
<accession>A0ABR1Y6F2</accession>
<sequence length="214" mass="24346">MYGQLNWTTRTRIKKTDRQSTSSKFRQDPRPFKKNQVTRQPHSTTSDDNNIIVTNTNTTGRLHQPSPSHATPTYPSATPLTWCTTLPSNFPKIGAGNMTERSNTLRDRTTQRPAAAITLPIRRTHVLRVIMARIRHRSERPRRGARRGGSGFAPLAWRGRWGRRNAPYLPTYLHVDWCARAPWGVARWWRSDWLPSGDTCVVAPLIVAGGKMLV</sequence>
<name>A0ABR1Y6F2_9PEZI</name>
<evidence type="ECO:0000313" key="3">
    <source>
        <dbReference type="Proteomes" id="UP001456524"/>
    </source>
</evidence>
<protein>
    <submittedName>
        <fullName evidence="2">Uncharacterized protein</fullName>
    </submittedName>
</protein>
<feature type="region of interest" description="Disordered" evidence="1">
    <location>
        <begin position="1"/>
        <end position="52"/>
    </location>
</feature>
<dbReference type="EMBL" id="JBBWUH010000001">
    <property type="protein sequence ID" value="KAK8177473.1"/>
    <property type="molecule type" value="Genomic_DNA"/>
</dbReference>
<proteinExistence type="predicted"/>
<feature type="compositionally biased region" description="Polar residues" evidence="1">
    <location>
        <begin position="1"/>
        <end position="10"/>
    </location>
</feature>
<reference evidence="2 3" key="1">
    <citation type="journal article" date="2022" name="G3 (Bethesda)">
        <title>Enemy or ally: a genomic approach to elucidate the lifestyle of Phyllosticta citrichinaensis.</title>
        <authorList>
            <person name="Buijs V.A."/>
            <person name="Groenewald J.Z."/>
            <person name="Haridas S."/>
            <person name="LaButti K.M."/>
            <person name="Lipzen A."/>
            <person name="Martin F.M."/>
            <person name="Barry K."/>
            <person name="Grigoriev I.V."/>
            <person name="Crous P.W."/>
            <person name="Seidl M.F."/>
        </authorList>
    </citation>
    <scope>NUCLEOTIDE SEQUENCE [LARGE SCALE GENOMIC DNA]</scope>
    <source>
        <strain evidence="2 3">CBS 129764</strain>
    </source>
</reference>
<comment type="caution">
    <text evidence="2">The sequence shown here is derived from an EMBL/GenBank/DDBJ whole genome shotgun (WGS) entry which is preliminary data.</text>
</comment>
<evidence type="ECO:0000313" key="2">
    <source>
        <dbReference type="EMBL" id="KAK8177473.1"/>
    </source>
</evidence>
<dbReference type="Proteomes" id="UP001456524">
    <property type="component" value="Unassembled WGS sequence"/>
</dbReference>
<keyword evidence="3" id="KW-1185">Reference proteome</keyword>